<feature type="region of interest" description="Disordered" evidence="1">
    <location>
        <begin position="21"/>
        <end position="67"/>
    </location>
</feature>
<accession>A0A6M3IS64</accession>
<feature type="compositionally biased region" description="Acidic residues" evidence="1">
    <location>
        <begin position="24"/>
        <end position="60"/>
    </location>
</feature>
<protein>
    <submittedName>
        <fullName evidence="2">Uncharacterized protein</fullName>
    </submittedName>
</protein>
<evidence type="ECO:0000256" key="1">
    <source>
        <dbReference type="SAM" id="MobiDB-lite"/>
    </source>
</evidence>
<dbReference type="AlphaFoldDB" id="A0A6M3IS64"/>
<proteinExistence type="predicted"/>
<organism evidence="2">
    <name type="scientific">viral metagenome</name>
    <dbReference type="NCBI Taxonomy" id="1070528"/>
    <lineage>
        <taxon>unclassified sequences</taxon>
        <taxon>metagenomes</taxon>
        <taxon>organismal metagenomes</taxon>
    </lineage>
</organism>
<sequence length="252" mass="27325">MVMLDWIKKLFAGKREEILIPEPEIPEEMPEELPEVEELPQEELPEIEEPEEAEPPEIEEPAPIPLPEIEDLELPEDDPDLTPLPAPEVPQIEDFGYDYILGSGMAEVQQAGGGKTINVPQPIDEGELLPEGLVVLFGKPTGAFSSGTTITLDPCDLHGTDNGTANVTPYVQASQASYSMTNSTTIPTTQIVAYYQADDGDYYLLGAPIEIVTDYDVDGASSLLQKKTRNVWILTTGTESANVTVHTGGTCA</sequence>
<gene>
    <name evidence="2" type="ORF">MM415B01220_0005</name>
</gene>
<reference evidence="2" key="1">
    <citation type="submission" date="2020-03" db="EMBL/GenBank/DDBJ databases">
        <title>The deep terrestrial virosphere.</title>
        <authorList>
            <person name="Holmfeldt K."/>
            <person name="Nilsson E."/>
            <person name="Simone D."/>
            <person name="Lopez-Fernandez M."/>
            <person name="Wu X."/>
            <person name="de Brujin I."/>
            <person name="Lundin D."/>
            <person name="Andersson A."/>
            <person name="Bertilsson S."/>
            <person name="Dopson M."/>
        </authorList>
    </citation>
    <scope>NUCLEOTIDE SEQUENCE</scope>
    <source>
        <strain evidence="2">MM415B01220</strain>
    </source>
</reference>
<name>A0A6M3IS64_9ZZZZ</name>
<evidence type="ECO:0000313" key="2">
    <source>
        <dbReference type="EMBL" id="QJA59927.1"/>
    </source>
</evidence>
<dbReference type="EMBL" id="MT141389">
    <property type="protein sequence ID" value="QJA59927.1"/>
    <property type="molecule type" value="Genomic_DNA"/>
</dbReference>